<keyword evidence="4" id="KW-0812">Transmembrane</keyword>
<protein>
    <submittedName>
        <fullName evidence="7">Sodium:proton antiporter</fullName>
    </submittedName>
</protein>
<dbReference type="EMBL" id="VSZS01000063">
    <property type="protein sequence ID" value="TYR31842.1"/>
    <property type="molecule type" value="Genomic_DNA"/>
</dbReference>
<dbReference type="PANTHER" id="PTHR34584:SF1">
    <property type="entry name" value="NA(+)_H(+) ANTIPORTER SUBUNIT E1"/>
    <property type="match status" value="1"/>
</dbReference>
<comment type="similarity">
    <text evidence="2">Belongs to the CPA3 antiporters (TC 2.A.63) subunit E family.</text>
</comment>
<dbReference type="OrthoDB" id="9807187at2"/>
<dbReference type="Proteomes" id="UP000323258">
    <property type="component" value="Unassembled WGS sequence"/>
</dbReference>
<proteinExistence type="inferred from homology"/>
<comment type="caution">
    <text evidence="7">The sequence shown here is derived from an EMBL/GenBank/DDBJ whole genome shotgun (WGS) entry which is preliminary data.</text>
</comment>
<reference evidence="7 8" key="1">
    <citation type="submission" date="2019-08" db="EMBL/GenBank/DDBJ databases">
        <authorList>
            <person name="Seo Y.L."/>
        </authorList>
    </citation>
    <scope>NUCLEOTIDE SEQUENCE [LARGE SCALE GENOMIC DNA]</scope>
    <source>
        <strain evidence="7 8">MaA-C15</strain>
    </source>
</reference>
<evidence type="ECO:0000256" key="1">
    <source>
        <dbReference type="ARBA" id="ARBA00004651"/>
    </source>
</evidence>
<dbReference type="Pfam" id="PF01899">
    <property type="entry name" value="MNHE"/>
    <property type="match status" value="1"/>
</dbReference>
<evidence type="ECO:0000256" key="5">
    <source>
        <dbReference type="ARBA" id="ARBA00022989"/>
    </source>
</evidence>
<dbReference type="InterPro" id="IPR002758">
    <property type="entry name" value="Cation_antiport_E"/>
</dbReference>
<evidence type="ECO:0000313" key="7">
    <source>
        <dbReference type="EMBL" id="TYR31842.1"/>
    </source>
</evidence>
<dbReference type="PANTHER" id="PTHR34584">
    <property type="entry name" value="NA(+)/H(+) ANTIPORTER SUBUNIT E1"/>
    <property type="match status" value="1"/>
</dbReference>
<dbReference type="GO" id="GO:0008324">
    <property type="term" value="F:monoatomic cation transmembrane transporter activity"/>
    <property type="evidence" value="ECO:0007669"/>
    <property type="project" value="InterPro"/>
</dbReference>
<name>A0A5D4GV11_9HYPH</name>
<dbReference type="AlphaFoldDB" id="A0A5D4GV11"/>
<evidence type="ECO:0000313" key="8">
    <source>
        <dbReference type="Proteomes" id="UP000323258"/>
    </source>
</evidence>
<keyword evidence="5" id="KW-1133">Transmembrane helix</keyword>
<evidence type="ECO:0000256" key="2">
    <source>
        <dbReference type="ARBA" id="ARBA00006228"/>
    </source>
</evidence>
<sequence>MSAPLAWLRLTGLFFRDLALSVHDVVLTVLNPRRPIRSAILAVPLDVKSESGIALLANMITLTPGTTSLHVSEDRSTLYVHVMNVSDETVTQIKDGFERHVQEVLP</sequence>
<evidence type="ECO:0000256" key="6">
    <source>
        <dbReference type="ARBA" id="ARBA00023136"/>
    </source>
</evidence>
<evidence type="ECO:0000256" key="3">
    <source>
        <dbReference type="ARBA" id="ARBA00022475"/>
    </source>
</evidence>
<keyword evidence="3" id="KW-1003">Cell membrane</keyword>
<keyword evidence="6" id="KW-0472">Membrane</keyword>
<dbReference type="GO" id="GO:0005886">
    <property type="term" value="C:plasma membrane"/>
    <property type="evidence" value="ECO:0007669"/>
    <property type="project" value="UniProtKB-SubCell"/>
</dbReference>
<keyword evidence="8" id="KW-1185">Reference proteome</keyword>
<reference evidence="7 8" key="2">
    <citation type="submission" date="2019-09" db="EMBL/GenBank/DDBJ databases">
        <title>Mesorhizobium sp. MaA-C15 isolated from Microcystis aeruginosa.</title>
        <authorList>
            <person name="Jeong S.E."/>
            <person name="Jin H.M."/>
            <person name="Jeon C.O."/>
        </authorList>
    </citation>
    <scope>NUCLEOTIDE SEQUENCE [LARGE SCALE GENOMIC DNA]</scope>
    <source>
        <strain evidence="7 8">MaA-C15</strain>
    </source>
</reference>
<gene>
    <name evidence="7" type="ORF">FY036_12120</name>
</gene>
<comment type="subcellular location">
    <subcellularLocation>
        <location evidence="1">Cell membrane</location>
        <topology evidence="1">Multi-pass membrane protein</topology>
    </subcellularLocation>
</comment>
<organism evidence="7 8">
    <name type="scientific">Neoaquamicrobium microcysteis</name>
    <dbReference type="NCBI Taxonomy" id="2682781"/>
    <lineage>
        <taxon>Bacteria</taxon>
        <taxon>Pseudomonadati</taxon>
        <taxon>Pseudomonadota</taxon>
        <taxon>Alphaproteobacteria</taxon>
        <taxon>Hyphomicrobiales</taxon>
        <taxon>Phyllobacteriaceae</taxon>
        <taxon>Neoaquamicrobium</taxon>
    </lineage>
</organism>
<dbReference type="RefSeq" id="WP_148915000.1">
    <property type="nucleotide sequence ID" value="NZ_VSZS01000063.1"/>
</dbReference>
<accession>A0A5D4GV11</accession>
<evidence type="ECO:0000256" key="4">
    <source>
        <dbReference type="ARBA" id="ARBA00022692"/>
    </source>
</evidence>